<accession>A0A0E9UTL8</accession>
<dbReference type="EMBL" id="GBXM01040027">
    <property type="protein sequence ID" value="JAH68550.1"/>
    <property type="molecule type" value="Transcribed_RNA"/>
</dbReference>
<dbReference type="AlphaFoldDB" id="A0A0E9UTL8"/>
<reference evidence="1" key="1">
    <citation type="submission" date="2014-11" db="EMBL/GenBank/DDBJ databases">
        <authorList>
            <person name="Amaro Gonzalez C."/>
        </authorList>
    </citation>
    <scope>NUCLEOTIDE SEQUENCE</scope>
</reference>
<name>A0A0E9UTL8_ANGAN</name>
<organism evidence="1">
    <name type="scientific">Anguilla anguilla</name>
    <name type="common">European freshwater eel</name>
    <name type="synonym">Muraena anguilla</name>
    <dbReference type="NCBI Taxonomy" id="7936"/>
    <lineage>
        <taxon>Eukaryota</taxon>
        <taxon>Metazoa</taxon>
        <taxon>Chordata</taxon>
        <taxon>Craniata</taxon>
        <taxon>Vertebrata</taxon>
        <taxon>Euteleostomi</taxon>
        <taxon>Actinopterygii</taxon>
        <taxon>Neopterygii</taxon>
        <taxon>Teleostei</taxon>
        <taxon>Anguilliformes</taxon>
        <taxon>Anguillidae</taxon>
        <taxon>Anguilla</taxon>
    </lineage>
</organism>
<evidence type="ECO:0000313" key="1">
    <source>
        <dbReference type="EMBL" id="JAH68550.1"/>
    </source>
</evidence>
<reference evidence="1" key="2">
    <citation type="journal article" date="2015" name="Fish Shellfish Immunol.">
        <title>Early steps in the European eel (Anguilla anguilla)-Vibrio vulnificus interaction in the gills: Role of the RtxA13 toxin.</title>
        <authorList>
            <person name="Callol A."/>
            <person name="Pajuelo D."/>
            <person name="Ebbesson L."/>
            <person name="Teles M."/>
            <person name="MacKenzie S."/>
            <person name="Amaro C."/>
        </authorList>
    </citation>
    <scope>NUCLEOTIDE SEQUENCE</scope>
</reference>
<sequence length="18" mass="2089">MECRSFSKSAFYTNSLAF</sequence>
<proteinExistence type="predicted"/>
<protein>
    <submittedName>
        <fullName evidence="1">Uncharacterized protein</fullName>
    </submittedName>
</protein>